<feature type="transmembrane region" description="Helical" evidence="7">
    <location>
        <begin position="147"/>
        <end position="168"/>
    </location>
</feature>
<dbReference type="InterPro" id="IPR025966">
    <property type="entry name" value="OppC_N"/>
</dbReference>
<dbReference type="InterPro" id="IPR000515">
    <property type="entry name" value="MetI-like"/>
</dbReference>
<dbReference type="SUPFAM" id="SSF161098">
    <property type="entry name" value="MetI-like"/>
    <property type="match status" value="1"/>
</dbReference>
<evidence type="ECO:0000256" key="1">
    <source>
        <dbReference type="ARBA" id="ARBA00004651"/>
    </source>
</evidence>
<dbReference type="Proteomes" id="UP001164693">
    <property type="component" value="Chromosome"/>
</dbReference>
<sequence length="318" mass="34618">MTSQSEMLQVAESAAPPPDSEFSGKSISQGRQALSRFVHSPVSMIALIFFLLVVAVAFIWPSFYRWDYNSIDSRKDANGHYIALSLHPGQKGHPLGTDGTGFDLLARMLRGTQRDIVIVLVSTALALLIGITIGSLAGYFGTVVDNVLMRFVDVMLCVPVLVILIIVASRYPGLGATGLAVLLGCFGWMGLSRLVRAQFLALREREFVEAAHAMGASNFRIIFRHMIPNALSSILVFATLFAAVSIIAETSLTYLGYGVHPPDTSLGLLISQGVDAAQTRPWLFYYPGILILLLVLAVNLIGEGIRNAFDPRHTRVRD</sequence>
<keyword evidence="11" id="KW-1185">Reference proteome</keyword>
<evidence type="ECO:0000256" key="6">
    <source>
        <dbReference type="ARBA" id="ARBA00023136"/>
    </source>
</evidence>
<dbReference type="Pfam" id="PF00528">
    <property type="entry name" value="BPD_transp_1"/>
    <property type="match status" value="1"/>
</dbReference>
<dbReference type="InterPro" id="IPR050366">
    <property type="entry name" value="BP-dependent_transpt_permease"/>
</dbReference>
<keyword evidence="3" id="KW-1003">Cell membrane</keyword>
<gene>
    <name evidence="10" type="ORF">M6B22_16200</name>
</gene>
<feature type="transmembrane region" description="Helical" evidence="7">
    <location>
        <begin position="230"/>
        <end position="248"/>
    </location>
</feature>
<dbReference type="PANTHER" id="PTHR43386:SF1">
    <property type="entry name" value="D,D-DIPEPTIDE TRANSPORT SYSTEM PERMEASE PROTEIN DDPC-RELATED"/>
    <property type="match status" value="1"/>
</dbReference>
<dbReference type="CDD" id="cd06261">
    <property type="entry name" value="TM_PBP2"/>
    <property type="match status" value="1"/>
</dbReference>
<feature type="transmembrane region" description="Helical" evidence="7">
    <location>
        <begin position="283"/>
        <end position="302"/>
    </location>
</feature>
<feature type="domain" description="ABC transmembrane type-1" evidence="9">
    <location>
        <begin position="112"/>
        <end position="302"/>
    </location>
</feature>
<dbReference type="PROSITE" id="PS50928">
    <property type="entry name" value="ABC_TM1"/>
    <property type="match status" value="1"/>
</dbReference>
<dbReference type="EMBL" id="CP097463">
    <property type="protein sequence ID" value="WAX56069.1"/>
    <property type="molecule type" value="Genomic_DNA"/>
</dbReference>
<evidence type="ECO:0000313" key="11">
    <source>
        <dbReference type="Proteomes" id="UP001164693"/>
    </source>
</evidence>
<reference evidence="10" key="1">
    <citation type="submission" date="2022-05" db="EMBL/GenBank/DDBJ databases">
        <title>Jatrophihabitans sp. SB3-54 whole genome sequence.</title>
        <authorList>
            <person name="Suh M.K."/>
            <person name="Eom M.K."/>
            <person name="Kim J.S."/>
            <person name="Kim H.S."/>
            <person name="Do H.E."/>
            <person name="Shin Y.K."/>
            <person name="Lee J.-S."/>
        </authorList>
    </citation>
    <scope>NUCLEOTIDE SEQUENCE</scope>
    <source>
        <strain evidence="10">SB3-54</strain>
    </source>
</reference>
<name>A0ABY7JY21_9ACTN</name>
<evidence type="ECO:0000256" key="3">
    <source>
        <dbReference type="ARBA" id="ARBA00022475"/>
    </source>
</evidence>
<evidence type="ECO:0000256" key="8">
    <source>
        <dbReference type="SAM" id="MobiDB-lite"/>
    </source>
</evidence>
<dbReference type="InterPro" id="IPR035906">
    <property type="entry name" value="MetI-like_sf"/>
</dbReference>
<keyword evidence="6 7" id="KW-0472">Membrane</keyword>
<feature type="transmembrane region" description="Helical" evidence="7">
    <location>
        <begin position="116"/>
        <end position="140"/>
    </location>
</feature>
<evidence type="ECO:0000256" key="2">
    <source>
        <dbReference type="ARBA" id="ARBA00022448"/>
    </source>
</evidence>
<keyword evidence="2 7" id="KW-0813">Transport</keyword>
<accession>A0ABY7JY21</accession>
<comment type="similarity">
    <text evidence="7">Belongs to the binding-protein-dependent transport system permease family.</text>
</comment>
<evidence type="ECO:0000259" key="9">
    <source>
        <dbReference type="PROSITE" id="PS50928"/>
    </source>
</evidence>
<proteinExistence type="inferred from homology"/>
<organism evidence="10 11">
    <name type="scientific">Jatrophihabitans cynanchi</name>
    <dbReference type="NCBI Taxonomy" id="2944128"/>
    <lineage>
        <taxon>Bacteria</taxon>
        <taxon>Bacillati</taxon>
        <taxon>Actinomycetota</taxon>
        <taxon>Actinomycetes</taxon>
        <taxon>Jatrophihabitantales</taxon>
        <taxon>Jatrophihabitantaceae</taxon>
        <taxon>Jatrophihabitans</taxon>
    </lineage>
</organism>
<evidence type="ECO:0000313" key="10">
    <source>
        <dbReference type="EMBL" id="WAX56069.1"/>
    </source>
</evidence>
<dbReference type="Pfam" id="PF12911">
    <property type="entry name" value="OppC_N"/>
    <property type="match status" value="1"/>
</dbReference>
<evidence type="ECO:0000256" key="4">
    <source>
        <dbReference type="ARBA" id="ARBA00022692"/>
    </source>
</evidence>
<keyword evidence="4 7" id="KW-0812">Transmembrane</keyword>
<keyword evidence="5 7" id="KW-1133">Transmembrane helix</keyword>
<dbReference type="RefSeq" id="WP_269442595.1">
    <property type="nucleotide sequence ID" value="NZ_CP097463.1"/>
</dbReference>
<feature type="transmembrane region" description="Helical" evidence="7">
    <location>
        <begin position="37"/>
        <end position="60"/>
    </location>
</feature>
<dbReference type="Gene3D" id="1.10.3720.10">
    <property type="entry name" value="MetI-like"/>
    <property type="match status" value="1"/>
</dbReference>
<comment type="subcellular location">
    <subcellularLocation>
        <location evidence="1 7">Cell membrane</location>
        <topology evidence="1 7">Multi-pass membrane protein</topology>
    </subcellularLocation>
</comment>
<evidence type="ECO:0000256" key="7">
    <source>
        <dbReference type="RuleBase" id="RU363032"/>
    </source>
</evidence>
<dbReference type="PANTHER" id="PTHR43386">
    <property type="entry name" value="OLIGOPEPTIDE TRANSPORT SYSTEM PERMEASE PROTEIN APPC"/>
    <property type="match status" value="1"/>
</dbReference>
<protein>
    <submittedName>
        <fullName evidence="10">ABC transporter permease</fullName>
    </submittedName>
</protein>
<feature type="transmembrane region" description="Helical" evidence="7">
    <location>
        <begin position="174"/>
        <end position="195"/>
    </location>
</feature>
<feature type="region of interest" description="Disordered" evidence="8">
    <location>
        <begin position="1"/>
        <end position="26"/>
    </location>
</feature>
<evidence type="ECO:0000256" key="5">
    <source>
        <dbReference type="ARBA" id="ARBA00022989"/>
    </source>
</evidence>